<dbReference type="InterPro" id="IPR036048">
    <property type="entry name" value="Interleukin_8-like_sf"/>
</dbReference>
<dbReference type="Gene3D" id="2.40.50.40">
    <property type="match status" value="1"/>
</dbReference>
<dbReference type="GO" id="GO:0008009">
    <property type="term" value="F:chemokine activity"/>
    <property type="evidence" value="ECO:0007669"/>
    <property type="project" value="InterPro"/>
</dbReference>
<keyword evidence="1" id="KW-0202">Cytokine</keyword>
<proteinExistence type="predicted"/>
<dbReference type="Proteomes" id="UP000606274">
    <property type="component" value="Unassembled WGS sequence"/>
</dbReference>
<organism evidence="4 5">
    <name type="scientific">Silurus meridionalis</name>
    <name type="common">Southern catfish</name>
    <name type="synonym">Silurus soldatovi meridionalis</name>
    <dbReference type="NCBI Taxonomy" id="175797"/>
    <lineage>
        <taxon>Eukaryota</taxon>
        <taxon>Metazoa</taxon>
        <taxon>Chordata</taxon>
        <taxon>Craniata</taxon>
        <taxon>Vertebrata</taxon>
        <taxon>Euteleostomi</taxon>
        <taxon>Actinopterygii</taxon>
        <taxon>Neopterygii</taxon>
        <taxon>Teleostei</taxon>
        <taxon>Ostariophysi</taxon>
        <taxon>Siluriformes</taxon>
        <taxon>Siluridae</taxon>
        <taxon>Silurus</taxon>
    </lineage>
</organism>
<gene>
    <name evidence="4" type="ORF">HF521_020067</name>
</gene>
<dbReference type="GO" id="GO:0005615">
    <property type="term" value="C:extracellular space"/>
    <property type="evidence" value="ECO:0007669"/>
    <property type="project" value="UniProtKB-KW"/>
</dbReference>
<sequence>MVSFRQDLGAGARHVVRRLGFFVETYTIDPLITVVTWSSDHCSTLKYIFCLICSFTLKNSRRMCADPELEWVQRHMKSIDQNQNKTSSSPSPPTSTSPSLRPTLSSPPPPTPTPSPPPSPTTSPSPPPTPSSPPFPSHLHLHPSPLSNE</sequence>
<evidence type="ECO:0000259" key="3">
    <source>
        <dbReference type="Pfam" id="PF00048"/>
    </source>
</evidence>
<evidence type="ECO:0000256" key="1">
    <source>
        <dbReference type="ARBA" id="ARBA00022514"/>
    </source>
</evidence>
<dbReference type="AlphaFoldDB" id="A0A8T0BKU8"/>
<dbReference type="InterPro" id="IPR001811">
    <property type="entry name" value="Chemokine_IL8-like_dom"/>
</dbReference>
<keyword evidence="5" id="KW-1185">Reference proteome</keyword>
<evidence type="ECO:0000313" key="4">
    <source>
        <dbReference type="EMBL" id="KAF7706813.1"/>
    </source>
</evidence>
<protein>
    <recommendedName>
        <fullName evidence="3">Chemokine interleukin-8-like domain-containing protein</fullName>
    </recommendedName>
</protein>
<feature type="compositionally biased region" description="Pro residues" evidence="2">
    <location>
        <begin position="105"/>
        <end position="136"/>
    </location>
</feature>
<dbReference type="SUPFAM" id="SSF54117">
    <property type="entry name" value="Interleukin 8-like chemokines"/>
    <property type="match status" value="1"/>
</dbReference>
<evidence type="ECO:0000256" key="2">
    <source>
        <dbReference type="SAM" id="MobiDB-lite"/>
    </source>
</evidence>
<accession>A0A8T0BKU8</accession>
<comment type="caution">
    <text evidence="4">The sequence shown here is derived from an EMBL/GenBank/DDBJ whole genome shotgun (WGS) entry which is preliminary data.</text>
</comment>
<dbReference type="Pfam" id="PF00048">
    <property type="entry name" value="IL8"/>
    <property type="match status" value="1"/>
</dbReference>
<name>A0A8T0BKU8_SILME</name>
<feature type="region of interest" description="Disordered" evidence="2">
    <location>
        <begin position="75"/>
        <end position="149"/>
    </location>
</feature>
<reference evidence="4" key="1">
    <citation type="submission" date="2020-08" db="EMBL/GenBank/DDBJ databases">
        <title>Chromosome-level assembly of Southern catfish (Silurus meridionalis) provides insights into visual adaptation to the nocturnal and benthic lifestyles.</title>
        <authorList>
            <person name="Zhang Y."/>
            <person name="Wang D."/>
            <person name="Peng Z."/>
        </authorList>
    </citation>
    <scope>NUCLEOTIDE SEQUENCE</scope>
    <source>
        <strain evidence="4">SWU-2019-XX</strain>
        <tissue evidence="4">Muscle</tissue>
    </source>
</reference>
<dbReference type="GO" id="GO:0006955">
    <property type="term" value="P:immune response"/>
    <property type="evidence" value="ECO:0007669"/>
    <property type="project" value="InterPro"/>
</dbReference>
<evidence type="ECO:0000313" key="5">
    <source>
        <dbReference type="Proteomes" id="UP000606274"/>
    </source>
</evidence>
<feature type="domain" description="Chemokine interleukin-8-like" evidence="3">
    <location>
        <begin position="39"/>
        <end position="78"/>
    </location>
</feature>
<dbReference type="EMBL" id="JABFDY010000006">
    <property type="protein sequence ID" value="KAF7706813.1"/>
    <property type="molecule type" value="Genomic_DNA"/>
</dbReference>